<sequence length="46" mass="5310">MTYDPKQQRPEQQTTNNNREALNIRQPGENANTGFDWGAVSCLYHD</sequence>
<accession>A0A380PQG8</accession>
<organism evidence="2 3">
    <name type="scientific">Yersinia frederiksenii</name>
    <dbReference type="NCBI Taxonomy" id="29484"/>
    <lineage>
        <taxon>Bacteria</taxon>
        <taxon>Pseudomonadati</taxon>
        <taxon>Pseudomonadota</taxon>
        <taxon>Gammaproteobacteria</taxon>
        <taxon>Enterobacterales</taxon>
        <taxon>Yersiniaceae</taxon>
        <taxon>Yersinia</taxon>
    </lineage>
</organism>
<feature type="compositionally biased region" description="Polar residues" evidence="1">
    <location>
        <begin position="10"/>
        <end position="20"/>
    </location>
</feature>
<name>A0A380PQG8_YERFR</name>
<dbReference type="AlphaFoldDB" id="A0A380PQG8"/>
<feature type="region of interest" description="Disordered" evidence="1">
    <location>
        <begin position="1"/>
        <end position="37"/>
    </location>
</feature>
<evidence type="ECO:0000313" key="3">
    <source>
        <dbReference type="Proteomes" id="UP000254835"/>
    </source>
</evidence>
<gene>
    <name evidence="2" type="ORF">NCTC11470_00894</name>
</gene>
<evidence type="ECO:0000256" key="1">
    <source>
        <dbReference type="SAM" id="MobiDB-lite"/>
    </source>
</evidence>
<dbReference type="Proteomes" id="UP000254835">
    <property type="component" value="Unassembled WGS sequence"/>
</dbReference>
<evidence type="ECO:0000313" key="2">
    <source>
        <dbReference type="EMBL" id="SUP75875.1"/>
    </source>
</evidence>
<protein>
    <submittedName>
        <fullName evidence="2">Uncharacterized protein</fullName>
    </submittedName>
</protein>
<proteinExistence type="predicted"/>
<reference evidence="2 3" key="1">
    <citation type="submission" date="2018-06" db="EMBL/GenBank/DDBJ databases">
        <authorList>
            <consortium name="Pathogen Informatics"/>
            <person name="Doyle S."/>
        </authorList>
    </citation>
    <scope>NUCLEOTIDE SEQUENCE [LARGE SCALE GENOMIC DNA]</scope>
    <source>
        <strain evidence="2 3">NCTC11470</strain>
    </source>
</reference>
<dbReference type="EMBL" id="UHJA01000001">
    <property type="protein sequence ID" value="SUP75875.1"/>
    <property type="molecule type" value="Genomic_DNA"/>
</dbReference>